<evidence type="ECO:0000313" key="2">
    <source>
        <dbReference type="EMBL" id="QIM16711.1"/>
    </source>
</evidence>
<sequence>MLLPWWLAAGIPPLLVGIAALSALLGLRRVVISPLGVRTRQDAPRLGWLRLVLGVAVIGAAVLVTRAVSPAWGVVAVVGALAAVVLAVMAVFGVVGPFAVSLIARMRAARTGDAARLVAARGTVDDPKAAWRGVSGLALATFVVIPVGSLLGYLDRIRNSESQDLMSEETLLIFGDARTILLALVAISFLVVACQAAITQTAAVLERRDLYIALDRIGMPVSQVIRSRRMSATMPAAVAVIGSAIAAVALAAPVVFTAALLAPLFLLGIAVILAFGMLLVTAGARATAPVLRRTLAAPARGE</sequence>
<name>A0A6G8FK27_9MICO</name>
<reference evidence="2 3" key="1">
    <citation type="submission" date="2020-03" db="EMBL/GenBank/DDBJ databases">
        <title>Leucobacter sp. nov., isolated from beetles.</title>
        <authorList>
            <person name="Hyun D.-W."/>
            <person name="Bae J.-W."/>
        </authorList>
    </citation>
    <scope>NUCLEOTIDE SEQUENCE [LARGE SCALE GENOMIC DNA]</scope>
    <source>
        <strain evidence="2 3">HDW9B</strain>
    </source>
</reference>
<feature type="transmembrane region" description="Helical" evidence="1">
    <location>
        <begin position="129"/>
        <end position="151"/>
    </location>
</feature>
<accession>A0A6G8FK27</accession>
<keyword evidence="3" id="KW-1185">Reference proteome</keyword>
<keyword evidence="1" id="KW-0812">Transmembrane</keyword>
<organism evidence="2 3">
    <name type="scientific">Leucobacter insecticola</name>
    <dbReference type="NCBI Taxonomy" id="2714934"/>
    <lineage>
        <taxon>Bacteria</taxon>
        <taxon>Bacillati</taxon>
        <taxon>Actinomycetota</taxon>
        <taxon>Actinomycetes</taxon>
        <taxon>Micrococcales</taxon>
        <taxon>Microbacteriaceae</taxon>
        <taxon>Leucobacter</taxon>
    </lineage>
</organism>
<keyword evidence="1" id="KW-1133">Transmembrane helix</keyword>
<proteinExistence type="predicted"/>
<gene>
    <name evidence="2" type="ORF">G7067_10345</name>
</gene>
<feature type="transmembrane region" description="Helical" evidence="1">
    <location>
        <begin position="262"/>
        <end position="284"/>
    </location>
</feature>
<evidence type="ECO:0000256" key="1">
    <source>
        <dbReference type="SAM" id="Phobius"/>
    </source>
</evidence>
<feature type="transmembrane region" description="Helical" evidence="1">
    <location>
        <begin position="236"/>
        <end position="256"/>
    </location>
</feature>
<dbReference type="AlphaFoldDB" id="A0A6G8FK27"/>
<evidence type="ECO:0000313" key="3">
    <source>
        <dbReference type="Proteomes" id="UP000501387"/>
    </source>
</evidence>
<feature type="transmembrane region" description="Helical" evidence="1">
    <location>
        <begin position="6"/>
        <end position="27"/>
    </location>
</feature>
<keyword evidence="1" id="KW-0472">Membrane</keyword>
<dbReference type="KEGG" id="lins:G7067_10345"/>
<protein>
    <recommendedName>
        <fullName evidence="4">FtsX-like permease family protein</fullName>
    </recommendedName>
</protein>
<feature type="transmembrane region" description="Helical" evidence="1">
    <location>
        <begin position="171"/>
        <end position="198"/>
    </location>
</feature>
<evidence type="ECO:0008006" key="4">
    <source>
        <dbReference type="Google" id="ProtNLM"/>
    </source>
</evidence>
<dbReference type="EMBL" id="CP049934">
    <property type="protein sequence ID" value="QIM16711.1"/>
    <property type="molecule type" value="Genomic_DNA"/>
</dbReference>
<feature type="transmembrane region" description="Helical" evidence="1">
    <location>
        <begin position="74"/>
        <end position="100"/>
    </location>
</feature>
<feature type="transmembrane region" description="Helical" evidence="1">
    <location>
        <begin position="48"/>
        <end position="68"/>
    </location>
</feature>
<dbReference type="Proteomes" id="UP000501387">
    <property type="component" value="Chromosome"/>
</dbReference>
<dbReference type="RefSeq" id="WP_166324013.1">
    <property type="nucleotide sequence ID" value="NZ_CP049934.1"/>
</dbReference>